<keyword evidence="1" id="KW-0812">Transmembrane</keyword>
<sequence length="103" mass="11890">MDTNKNIENKINSTLEAVNAIEPVNVSPFFKDKTMQRLFSEKEKTNSNWNWFTPKLQLATLVCVVILNVIAFTQMKSSSYEENMNTFSETYGLSTNYETSYLN</sequence>
<dbReference type="Proteomes" id="UP000057981">
    <property type="component" value="Chromosome"/>
</dbReference>
<keyword evidence="3" id="KW-1185">Reference proteome</keyword>
<protein>
    <submittedName>
        <fullName evidence="2">Uncharacterized protein</fullName>
    </submittedName>
</protein>
<dbReference type="STRING" id="1736674.APS56_05830"/>
<keyword evidence="1" id="KW-0472">Membrane</keyword>
<reference evidence="2 3" key="1">
    <citation type="submission" date="2015-10" db="EMBL/GenBank/DDBJ databases">
        <authorList>
            <person name="Gilbert D.G."/>
        </authorList>
    </citation>
    <scope>NUCLEOTIDE SEQUENCE [LARGE SCALE GENOMIC DNA]</scope>
    <source>
        <strain evidence="3">HZ-22</strain>
    </source>
</reference>
<accession>A0A0P0CEX5</accession>
<dbReference type="AlphaFoldDB" id="A0A0P0CEX5"/>
<organism evidence="2 3">
    <name type="scientific">Pseudalgibacter alginicilyticus</name>
    <dbReference type="NCBI Taxonomy" id="1736674"/>
    <lineage>
        <taxon>Bacteria</taxon>
        <taxon>Pseudomonadati</taxon>
        <taxon>Bacteroidota</taxon>
        <taxon>Flavobacteriia</taxon>
        <taxon>Flavobacteriales</taxon>
        <taxon>Flavobacteriaceae</taxon>
        <taxon>Pseudalgibacter</taxon>
    </lineage>
</organism>
<evidence type="ECO:0000313" key="2">
    <source>
        <dbReference type="EMBL" id="ALJ04681.1"/>
    </source>
</evidence>
<proteinExistence type="predicted"/>
<dbReference type="OrthoDB" id="1139253at2"/>
<dbReference type="EMBL" id="CP012898">
    <property type="protein sequence ID" value="ALJ04681.1"/>
    <property type="molecule type" value="Genomic_DNA"/>
</dbReference>
<keyword evidence="1" id="KW-1133">Transmembrane helix</keyword>
<dbReference type="KEGG" id="ahz:APS56_05830"/>
<dbReference type="RefSeq" id="WP_054725902.1">
    <property type="nucleotide sequence ID" value="NZ_CP012898.1"/>
</dbReference>
<feature type="transmembrane region" description="Helical" evidence="1">
    <location>
        <begin position="56"/>
        <end position="75"/>
    </location>
</feature>
<evidence type="ECO:0000313" key="3">
    <source>
        <dbReference type="Proteomes" id="UP000057981"/>
    </source>
</evidence>
<name>A0A0P0CEX5_9FLAO</name>
<evidence type="ECO:0000256" key="1">
    <source>
        <dbReference type="SAM" id="Phobius"/>
    </source>
</evidence>
<dbReference type="PATRIC" id="fig|1736674.3.peg.1192"/>
<gene>
    <name evidence="2" type="ORF">APS56_05830</name>
</gene>